<comment type="caution">
    <text evidence="3">The sequence shown here is derived from an EMBL/GenBank/DDBJ whole genome shotgun (WGS) entry which is preliminary data.</text>
</comment>
<gene>
    <name evidence="3" type="ORF">K933_11406</name>
</gene>
<feature type="region of interest" description="Disordered" evidence="1">
    <location>
        <begin position="55"/>
        <end position="92"/>
    </location>
</feature>
<feature type="region of interest" description="Disordered" evidence="1">
    <location>
        <begin position="1"/>
        <end position="32"/>
    </location>
</feature>
<evidence type="ECO:0000313" key="3">
    <source>
        <dbReference type="EMBL" id="ESP87920.1"/>
    </source>
</evidence>
<feature type="compositionally biased region" description="Polar residues" evidence="1">
    <location>
        <begin position="9"/>
        <end position="25"/>
    </location>
</feature>
<dbReference type="Proteomes" id="UP000017840">
    <property type="component" value="Unassembled WGS sequence"/>
</dbReference>
<proteinExistence type="predicted"/>
<keyword evidence="2" id="KW-1133">Transmembrane helix</keyword>
<dbReference type="AlphaFoldDB" id="V4HB52"/>
<keyword evidence="4" id="KW-1185">Reference proteome</keyword>
<sequence>MSARAVLSRVSSDLSTRSTDAGATRSTDERDTRSDGLVAFGALLAVITLLGVLSKKRRRGGVWRRDPGSTPLPESNLPESTVASSGSERPGV</sequence>
<keyword evidence="2" id="KW-0812">Transmembrane</keyword>
<dbReference type="EMBL" id="ASGZ01000037">
    <property type="protein sequence ID" value="ESP87920.1"/>
    <property type="molecule type" value="Genomic_DNA"/>
</dbReference>
<protein>
    <submittedName>
        <fullName evidence="3">Uncharacterized protein</fullName>
    </submittedName>
</protein>
<evidence type="ECO:0000256" key="2">
    <source>
        <dbReference type="SAM" id="Phobius"/>
    </source>
</evidence>
<reference evidence="3 4" key="1">
    <citation type="journal article" date="2013" name="Genome Announc.">
        <title>Draft Genome Sequence of 'Candidatus Halobonum tyrrellensis' Strain G22, Isolated from the Hypersaline Waters of Lake Tyrrell, Australia.</title>
        <authorList>
            <person name="Ugalde J.A."/>
            <person name="Narasingarao P."/>
            <person name="Kuo S."/>
            <person name="Podell S."/>
            <person name="Allen E.E."/>
        </authorList>
    </citation>
    <scope>NUCLEOTIDE SEQUENCE [LARGE SCALE GENOMIC DNA]</scope>
    <source>
        <strain evidence="3 4">G22</strain>
    </source>
</reference>
<organism evidence="3 4">
    <name type="scientific">Candidatus Halobonum tyrrellensis G22</name>
    <dbReference type="NCBI Taxonomy" id="1324957"/>
    <lineage>
        <taxon>Archaea</taxon>
        <taxon>Methanobacteriati</taxon>
        <taxon>Methanobacteriota</taxon>
        <taxon>Stenosarchaea group</taxon>
        <taxon>Halobacteria</taxon>
        <taxon>Halobacteriales</taxon>
        <taxon>Haloferacaceae</taxon>
        <taxon>Candidatus Halobonum</taxon>
    </lineage>
</organism>
<keyword evidence="2" id="KW-0472">Membrane</keyword>
<accession>V4HB52</accession>
<evidence type="ECO:0000256" key="1">
    <source>
        <dbReference type="SAM" id="MobiDB-lite"/>
    </source>
</evidence>
<feature type="transmembrane region" description="Helical" evidence="2">
    <location>
        <begin position="36"/>
        <end position="54"/>
    </location>
</feature>
<name>V4HB52_9EURY</name>
<evidence type="ECO:0000313" key="4">
    <source>
        <dbReference type="Proteomes" id="UP000017840"/>
    </source>
</evidence>
<feature type="compositionally biased region" description="Polar residues" evidence="1">
    <location>
        <begin position="77"/>
        <end position="92"/>
    </location>
</feature>